<dbReference type="PANTHER" id="PTHR46300">
    <property type="entry name" value="P450, PUTATIVE (EUROFUNG)-RELATED-RELATED"/>
    <property type="match status" value="1"/>
</dbReference>
<dbReference type="Pfam" id="PF00067">
    <property type="entry name" value="p450"/>
    <property type="match status" value="1"/>
</dbReference>
<dbReference type="PRINTS" id="PR00385">
    <property type="entry name" value="P450"/>
</dbReference>
<evidence type="ECO:0000256" key="6">
    <source>
        <dbReference type="RuleBase" id="RU000461"/>
    </source>
</evidence>
<dbReference type="PANTHER" id="PTHR46300:SF9">
    <property type="entry name" value="P450, PUTATIVE-RELATED"/>
    <property type="match status" value="1"/>
</dbReference>
<evidence type="ECO:0000313" key="9">
    <source>
        <dbReference type="Proteomes" id="UP000622797"/>
    </source>
</evidence>
<keyword evidence="2 5" id="KW-0479">Metal-binding</keyword>
<dbReference type="PRINTS" id="PR00463">
    <property type="entry name" value="EP450I"/>
</dbReference>
<evidence type="ECO:0008006" key="10">
    <source>
        <dbReference type="Google" id="ProtNLM"/>
    </source>
</evidence>
<feature type="transmembrane region" description="Helical" evidence="7">
    <location>
        <begin position="15"/>
        <end position="34"/>
    </location>
</feature>
<dbReference type="EMBL" id="JABEXW010000072">
    <property type="protein sequence ID" value="KAF4971994.1"/>
    <property type="molecule type" value="Genomic_DNA"/>
</dbReference>
<accession>A0A8H4U9K7</accession>
<keyword evidence="9" id="KW-1185">Reference proteome</keyword>
<name>A0A8H4U9K7_9HYPO</name>
<dbReference type="Gene3D" id="1.10.630.10">
    <property type="entry name" value="Cytochrome P450"/>
    <property type="match status" value="1"/>
</dbReference>
<dbReference type="InterPro" id="IPR002401">
    <property type="entry name" value="Cyt_P450_E_grp-I"/>
</dbReference>
<dbReference type="GO" id="GO:0016705">
    <property type="term" value="F:oxidoreductase activity, acting on paired donors, with incorporation or reduction of molecular oxygen"/>
    <property type="evidence" value="ECO:0007669"/>
    <property type="project" value="InterPro"/>
</dbReference>
<evidence type="ECO:0000256" key="5">
    <source>
        <dbReference type="PIRSR" id="PIRSR602401-1"/>
    </source>
</evidence>
<evidence type="ECO:0000313" key="8">
    <source>
        <dbReference type="EMBL" id="KAF4971994.1"/>
    </source>
</evidence>
<comment type="similarity">
    <text evidence="1 6">Belongs to the cytochrome P450 family.</text>
</comment>
<dbReference type="AlphaFoldDB" id="A0A8H4U9K7"/>
<evidence type="ECO:0000256" key="4">
    <source>
        <dbReference type="ARBA" id="ARBA00023004"/>
    </source>
</evidence>
<dbReference type="InterPro" id="IPR001128">
    <property type="entry name" value="Cyt_P450"/>
</dbReference>
<keyword evidence="7" id="KW-0812">Transmembrane</keyword>
<keyword evidence="4 5" id="KW-0408">Iron</keyword>
<dbReference type="Proteomes" id="UP000622797">
    <property type="component" value="Unassembled WGS sequence"/>
</dbReference>
<gene>
    <name evidence="8" type="ORF">FSARC_1324</name>
</gene>
<keyword evidence="7" id="KW-1133">Transmembrane helix</keyword>
<keyword evidence="7" id="KW-0472">Membrane</keyword>
<feature type="binding site" description="axial binding residue" evidence="5">
    <location>
        <position position="478"/>
    </location>
    <ligand>
        <name>heme</name>
        <dbReference type="ChEBI" id="CHEBI:30413"/>
    </ligand>
    <ligandPart>
        <name>Fe</name>
        <dbReference type="ChEBI" id="CHEBI:18248"/>
    </ligandPart>
</feature>
<reference evidence="8" key="1">
    <citation type="journal article" date="2020" name="BMC Genomics">
        <title>Correction to: Identification and distribution of gene clusters required for synthesis of sphingolipid metabolism inhibitors in diverse species of the filamentous fungus Fusarium.</title>
        <authorList>
            <person name="Kim H.S."/>
            <person name="Lohmar J.M."/>
            <person name="Busman M."/>
            <person name="Brown D.W."/>
            <person name="Naumann T.A."/>
            <person name="Divon H.H."/>
            <person name="Lysoe E."/>
            <person name="Uhlig S."/>
            <person name="Proctor R.H."/>
        </authorList>
    </citation>
    <scope>NUCLEOTIDE SEQUENCE</scope>
    <source>
        <strain evidence="8">NRRL 20472</strain>
    </source>
</reference>
<comment type="cofactor">
    <cofactor evidence="5">
        <name>heme</name>
        <dbReference type="ChEBI" id="CHEBI:30413"/>
    </cofactor>
</comment>
<dbReference type="GO" id="GO:0020037">
    <property type="term" value="F:heme binding"/>
    <property type="evidence" value="ECO:0007669"/>
    <property type="project" value="InterPro"/>
</dbReference>
<organism evidence="8 9">
    <name type="scientific">Fusarium sarcochroum</name>
    <dbReference type="NCBI Taxonomy" id="1208366"/>
    <lineage>
        <taxon>Eukaryota</taxon>
        <taxon>Fungi</taxon>
        <taxon>Dikarya</taxon>
        <taxon>Ascomycota</taxon>
        <taxon>Pezizomycotina</taxon>
        <taxon>Sordariomycetes</taxon>
        <taxon>Hypocreomycetidae</taxon>
        <taxon>Hypocreales</taxon>
        <taxon>Nectriaceae</taxon>
        <taxon>Fusarium</taxon>
        <taxon>Fusarium lateritium species complex</taxon>
    </lineage>
</organism>
<keyword evidence="5 6" id="KW-0349">Heme</keyword>
<evidence type="ECO:0000256" key="2">
    <source>
        <dbReference type="ARBA" id="ARBA00022723"/>
    </source>
</evidence>
<keyword evidence="6" id="KW-0503">Monooxygenase</keyword>
<reference evidence="8" key="2">
    <citation type="submission" date="2020-05" db="EMBL/GenBank/DDBJ databases">
        <authorList>
            <person name="Kim H.-S."/>
            <person name="Proctor R.H."/>
            <person name="Brown D.W."/>
        </authorList>
    </citation>
    <scope>NUCLEOTIDE SEQUENCE</scope>
    <source>
        <strain evidence="8">NRRL 20472</strain>
    </source>
</reference>
<dbReference type="SUPFAM" id="SSF48264">
    <property type="entry name" value="Cytochrome P450"/>
    <property type="match status" value="1"/>
</dbReference>
<evidence type="ECO:0000256" key="1">
    <source>
        <dbReference type="ARBA" id="ARBA00010617"/>
    </source>
</evidence>
<protein>
    <recommendedName>
        <fullName evidence="10">3-hydroxyphenylacetate 6-hydroxylase</fullName>
    </recommendedName>
</protein>
<proteinExistence type="inferred from homology"/>
<evidence type="ECO:0000256" key="7">
    <source>
        <dbReference type="SAM" id="Phobius"/>
    </source>
</evidence>
<dbReference type="InterPro" id="IPR050364">
    <property type="entry name" value="Cytochrome_P450_fung"/>
</dbReference>
<keyword evidence="3 6" id="KW-0560">Oxidoreductase</keyword>
<dbReference type="GO" id="GO:0005506">
    <property type="term" value="F:iron ion binding"/>
    <property type="evidence" value="ECO:0007669"/>
    <property type="project" value="InterPro"/>
</dbReference>
<evidence type="ECO:0000256" key="3">
    <source>
        <dbReference type="ARBA" id="ARBA00023002"/>
    </source>
</evidence>
<dbReference type="PROSITE" id="PS00086">
    <property type="entry name" value="CYTOCHROME_P450"/>
    <property type="match status" value="1"/>
</dbReference>
<dbReference type="InterPro" id="IPR036396">
    <property type="entry name" value="Cyt_P450_sf"/>
</dbReference>
<comment type="caution">
    <text evidence="8">The sequence shown here is derived from an EMBL/GenBank/DDBJ whole genome shotgun (WGS) entry which is preliminary data.</text>
</comment>
<dbReference type="InterPro" id="IPR017972">
    <property type="entry name" value="Cyt_P450_CS"/>
</dbReference>
<dbReference type="OrthoDB" id="1055148at2759"/>
<dbReference type="GO" id="GO:0004497">
    <property type="term" value="F:monooxygenase activity"/>
    <property type="evidence" value="ECO:0007669"/>
    <property type="project" value="UniProtKB-KW"/>
</dbReference>
<sequence>MALLEDILLKEVDSLSLLVYTLSIPLVAFIVYLVQNEYSRYRSQIRNLPGPRGWPMVGNLFQVNNIPPNIQVLTNLKKHRNEIPAETYRNWAKTHGPVFQIQLGNTTGVVVNSVDAAKKLFIGQRNAMNSRPTFHVFHKKVSKAVTSIGTSPWDESCKRRRKLAAAALNRPRVESYAPILNLESREFLRDLYNGCRDGAVQIDFREAVTRFSLNLSLTLNYGTRVSNIKSLHDDPLLAEILYVESEISKFRDTSKNYANYIPLLRYWEPISSFLGLSSTPKSHAADIGRRRLEYNDALLDKLKDEVERGEDKPCIQGAVLREPESATLTREELISVSLSMMAGADSNQPTIAWAILLLAHRPDVQQKAYDAIKEAGVLDLPSNEYASTKVEYIDALTKEIARYFVVLKLALPKATYTDVTWDGAKIPANTLVFLNSWACTRDTELFTEPDSFAPERWLPDGADYAAHQFAFGIGGRMCVASLLAHSALYTVFLHLIAKFEILPASESTADEIDPLKGLKGRSFVATPKGFQARFVPREGQKLENWLQNPDAGI</sequence>